<keyword evidence="1" id="KW-0812">Transmembrane</keyword>
<dbReference type="OrthoDB" id="3240399at2"/>
<accession>A0A5N6RXL5</accession>
<dbReference type="EMBL" id="QDAG01000014">
    <property type="protein sequence ID" value="KAE8126343.1"/>
    <property type="molecule type" value="Genomic_DNA"/>
</dbReference>
<protein>
    <submittedName>
        <fullName evidence="2">Pilus assembly protein TadE</fullName>
    </submittedName>
</protein>
<evidence type="ECO:0000313" key="3">
    <source>
        <dbReference type="Proteomes" id="UP000325415"/>
    </source>
</evidence>
<evidence type="ECO:0000313" key="2">
    <source>
        <dbReference type="EMBL" id="KAE8126343.1"/>
    </source>
</evidence>
<dbReference type="Proteomes" id="UP000325415">
    <property type="component" value="Unassembled WGS sequence"/>
</dbReference>
<gene>
    <name evidence="2" type="ORF">DDE84_11330</name>
</gene>
<organism evidence="2 3">
    <name type="scientific">Bifidobacterium tibiigranuli</name>
    <dbReference type="NCBI Taxonomy" id="2172043"/>
    <lineage>
        <taxon>Bacteria</taxon>
        <taxon>Bacillati</taxon>
        <taxon>Actinomycetota</taxon>
        <taxon>Actinomycetes</taxon>
        <taxon>Bifidobacteriales</taxon>
        <taxon>Bifidobacteriaceae</taxon>
        <taxon>Bifidobacterium</taxon>
    </lineage>
</organism>
<keyword evidence="1" id="KW-1133">Transmembrane helix</keyword>
<evidence type="ECO:0000256" key="1">
    <source>
        <dbReference type="SAM" id="Phobius"/>
    </source>
</evidence>
<name>A0A5N6RXL5_9BIFI</name>
<sequence>MSAAENDGITANNITVKGITANSATVNGAAVNDVAANVVSRTKDYVRRCPHGSDPGVGTMAGVALVMAAAVLLSVLAMVGNVFIWRARAVAAADLAAVSAATVLWESSADPCGTAQTVARSHKGNLESCKVDGDIVAVGVSVRTAVPLIPRVTSSARAGPIECS</sequence>
<dbReference type="GeneID" id="78128266"/>
<keyword evidence="1" id="KW-0472">Membrane</keyword>
<dbReference type="RefSeq" id="WP_152581807.1">
    <property type="nucleotide sequence ID" value="NZ_JALCCS010000003.1"/>
</dbReference>
<feature type="transmembrane region" description="Helical" evidence="1">
    <location>
        <begin position="60"/>
        <end position="84"/>
    </location>
</feature>
<dbReference type="NCBIfam" id="TIGR03816">
    <property type="entry name" value="tadE_like_DECH"/>
    <property type="match status" value="1"/>
</dbReference>
<dbReference type="AlphaFoldDB" id="A0A5N6RXL5"/>
<reference evidence="2 3" key="1">
    <citation type="submission" date="2018-04" db="EMBL/GenBank/DDBJ databases">
        <authorList>
            <person name="Eckel V.P."/>
            <person name="Vogel R.F."/>
        </authorList>
    </citation>
    <scope>NUCLEOTIDE SEQUENCE [LARGE SCALE GENOMIC DNA]</scope>
    <source>
        <strain evidence="3">TMW 2.1764</strain>
    </source>
</reference>
<comment type="caution">
    <text evidence="2">The sequence shown here is derived from an EMBL/GenBank/DDBJ whole genome shotgun (WGS) entry which is preliminary data.</text>
</comment>
<keyword evidence="3" id="KW-1185">Reference proteome</keyword>
<dbReference type="InterPro" id="IPR021202">
    <property type="entry name" value="Rv3654c-like"/>
</dbReference>
<proteinExistence type="predicted"/>